<dbReference type="Proteomes" id="UP000284250">
    <property type="component" value="Unassembled WGS sequence"/>
</dbReference>
<keyword evidence="1 3" id="KW-0732">Signal</keyword>
<comment type="caution">
    <text evidence="5">The sequence shown here is derived from an EMBL/GenBank/DDBJ whole genome shotgun (WGS) entry which is preliminary data.</text>
</comment>
<feature type="domain" description="Alginate lyase" evidence="4">
    <location>
        <begin position="58"/>
        <end position="334"/>
    </location>
</feature>
<dbReference type="OrthoDB" id="7210452at2"/>
<proteinExistence type="predicted"/>
<feature type="chain" id="PRO_5019147240" evidence="3">
    <location>
        <begin position="20"/>
        <end position="395"/>
    </location>
</feature>
<feature type="signal peptide" evidence="3">
    <location>
        <begin position="1"/>
        <end position="19"/>
    </location>
</feature>
<gene>
    <name evidence="5" type="ORF">D0T11_10020</name>
</gene>
<evidence type="ECO:0000259" key="4">
    <source>
        <dbReference type="Pfam" id="PF05426"/>
    </source>
</evidence>
<evidence type="ECO:0000313" key="5">
    <source>
        <dbReference type="EMBL" id="RIY10524.1"/>
    </source>
</evidence>
<dbReference type="AlphaFoldDB" id="A0A418QZF3"/>
<evidence type="ECO:0000313" key="6">
    <source>
        <dbReference type="Proteomes" id="UP000284250"/>
    </source>
</evidence>
<reference evidence="5 6" key="1">
    <citation type="submission" date="2018-09" db="EMBL/GenBank/DDBJ databases">
        <authorList>
            <person name="Zeman M."/>
            <person name="Pardy F."/>
        </authorList>
    </citation>
    <scope>NUCLEOTIDE SEQUENCE [LARGE SCALE GENOMIC DNA]</scope>
    <source>
        <strain evidence="5 6">CCM 8852</strain>
    </source>
</reference>
<dbReference type="GO" id="GO:0016829">
    <property type="term" value="F:lyase activity"/>
    <property type="evidence" value="ECO:0007669"/>
    <property type="project" value="UniProtKB-KW"/>
</dbReference>
<keyword evidence="2 5" id="KW-0456">Lyase</keyword>
<dbReference type="InterPro" id="IPR008397">
    <property type="entry name" value="Alginate_lyase_dom"/>
</dbReference>
<dbReference type="EMBL" id="QYCN01000012">
    <property type="protein sequence ID" value="RIY10524.1"/>
    <property type="molecule type" value="Genomic_DNA"/>
</dbReference>
<dbReference type="SUPFAM" id="SSF48230">
    <property type="entry name" value="Chondroitin AC/alginate lyase"/>
    <property type="match status" value="1"/>
</dbReference>
<protein>
    <submittedName>
        <fullName evidence="5">Alginate lyase</fullName>
    </submittedName>
</protein>
<name>A0A418QZF3_9BACT</name>
<evidence type="ECO:0000256" key="1">
    <source>
        <dbReference type="ARBA" id="ARBA00022729"/>
    </source>
</evidence>
<dbReference type="RefSeq" id="WP_119655650.1">
    <property type="nucleotide sequence ID" value="NZ_JBHUOI010000017.1"/>
</dbReference>
<dbReference type="Pfam" id="PF05426">
    <property type="entry name" value="Alginate_lyase"/>
    <property type="match status" value="1"/>
</dbReference>
<keyword evidence="6" id="KW-1185">Reference proteome</keyword>
<evidence type="ECO:0000256" key="2">
    <source>
        <dbReference type="ARBA" id="ARBA00023239"/>
    </source>
</evidence>
<accession>A0A418QZF3</accession>
<reference evidence="5 6" key="2">
    <citation type="submission" date="2019-01" db="EMBL/GenBank/DDBJ databases">
        <title>Hymenobacter humicola sp. nov., isolated from soils in Antarctica.</title>
        <authorList>
            <person name="Sedlacek I."/>
            <person name="Holochova P."/>
            <person name="Kralova S."/>
            <person name="Pantucek R."/>
            <person name="Stankova E."/>
            <person name="Vrbovska V."/>
            <person name="Kristofova L."/>
            <person name="Svec P."/>
            <person name="Busse H.-J."/>
        </authorList>
    </citation>
    <scope>NUCLEOTIDE SEQUENCE [LARGE SCALE GENOMIC DNA]</scope>
    <source>
        <strain evidence="5 6">CCM 8852</strain>
    </source>
</reference>
<evidence type="ECO:0000256" key="3">
    <source>
        <dbReference type="SAM" id="SignalP"/>
    </source>
</evidence>
<dbReference type="Gene3D" id="1.50.10.100">
    <property type="entry name" value="Chondroitin AC/alginate lyase"/>
    <property type="match status" value="1"/>
</dbReference>
<dbReference type="GO" id="GO:0042597">
    <property type="term" value="C:periplasmic space"/>
    <property type="evidence" value="ECO:0007669"/>
    <property type="project" value="InterPro"/>
</dbReference>
<organism evidence="5 6">
    <name type="scientific">Hymenobacter rubripertinctus</name>
    <dbReference type="NCBI Taxonomy" id="2029981"/>
    <lineage>
        <taxon>Bacteria</taxon>
        <taxon>Pseudomonadati</taxon>
        <taxon>Bacteroidota</taxon>
        <taxon>Cytophagia</taxon>
        <taxon>Cytophagales</taxon>
        <taxon>Hymenobacteraceae</taxon>
        <taxon>Hymenobacter</taxon>
    </lineage>
</organism>
<dbReference type="InterPro" id="IPR008929">
    <property type="entry name" value="Chondroitin_lyas"/>
</dbReference>
<sequence length="395" mass="44488">MLVHFTLLLTCWLSLLRPAAGLPHQSAASGLRPAVVRTLRATVLAEAAWALQQAPRTVTDSVAARSAGGPHDFFSEGDYWWPDPAHPGGPYVQRDGQTNPANFGAHRRAMIRFSRIVGALASAYQLTHREKYARHALVHLRAWFLDPATRMHPSLLYAQAISGRFTGRGIGIIDTIQLLEVAQGVRVFEGARCFGAADVAGIKDWFSRYLTWLTTHPYGQDERNAANNHGTCWTMQVAAFARLTGNEELLGFCRERYKTVLLPTQMAADGSFPLELKRTKPYGYSLFNLDAFTTLCAILSTPTDNLWTYQTPDGRSIRRGIEFLHPYLSDKSRWPFAPDVMYWENWPVAPPALVLGAVQFRNCQWLATWQRLDHSPRVAEVLRNLPVRHPLLWLE</sequence>